<feature type="compositionally biased region" description="Basic and acidic residues" evidence="1">
    <location>
        <begin position="13"/>
        <end position="28"/>
    </location>
</feature>
<evidence type="ECO:0000256" key="1">
    <source>
        <dbReference type="SAM" id="MobiDB-lite"/>
    </source>
</evidence>
<proteinExistence type="predicted"/>
<dbReference type="InParanoid" id="A0A1Y2FU45"/>
<feature type="region of interest" description="Disordered" evidence="1">
    <location>
        <begin position="90"/>
        <end position="172"/>
    </location>
</feature>
<feature type="region of interest" description="Disordered" evidence="1">
    <location>
        <begin position="1"/>
        <end position="30"/>
    </location>
</feature>
<dbReference type="AlphaFoldDB" id="A0A1Y2FU45"/>
<name>A0A1Y2FU45_9BASI</name>
<organism evidence="2 3">
    <name type="scientific">Leucosporidium creatinivorum</name>
    <dbReference type="NCBI Taxonomy" id="106004"/>
    <lineage>
        <taxon>Eukaryota</taxon>
        <taxon>Fungi</taxon>
        <taxon>Dikarya</taxon>
        <taxon>Basidiomycota</taxon>
        <taxon>Pucciniomycotina</taxon>
        <taxon>Microbotryomycetes</taxon>
        <taxon>Leucosporidiales</taxon>
        <taxon>Leucosporidium</taxon>
    </lineage>
</organism>
<sequence length="172" mass="18836">MSGTGTGRRAARRVNELRREEAKGEGRRGRCVSSVLFPCCCSLKGEGEGRASPKRVGRTPPPPPRLLLLAHERQPLPLFGDRAARRQSLALDLSFRTPPHPLLRRPRPSPTDFSSPLPSPFPQVSTLSTPSPLLLLQNQAPSHRRLGAAQPKSSAPPERSEERNRCDRGGFG</sequence>
<reference evidence="2 3" key="1">
    <citation type="submission" date="2016-07" db="EMBL/GenBank/DDBJ databases">
        <title>Pervasive Adenine N6-methylation of Active Genes in Fungi.</title>
        <authorList>
            <consortium name="DOE Joint Genome Institute"/>
            <person name="Mondo S.J."/>
            <person name="Dannebaum R.O."/>
            <person name="Kuo R.C."/>
            <person name="Labutti K."/>
            <person name="Haridas S."/>
            <person name="Kuo A."/>
            <person name="Salamov A."/>
            <person name="Ahrendt S.R."/>
            <person name="Lipzen A."/>
            <person name="Sullivan W."/>
            <person name="Andreopoulos W.B."/>
            <person name="Clum A."/>
            <person name="Lindquist E."/>
            <person name="Daum C."/>
            <person name="Ramamoorthy G.K."/>
            <person name="Gryganskyi A."/>
            <person name="Culley D."/>
            <person name="Magnuson J.K."/>
            <person name="James T.Y."/>
            <person name="O'Malley M.A."/>
            <person name="Stajich J.E."/>
            <person name="Spatafora J.W."/>
            <person name="Visel A."/>
            <person name="Grigoriev I.V."/>
        </authorList>
    </citation>
    <scope>NUCLEOTIDE SEQUENCE [LARGE SCALE GENOMIC DNA]</scope>
    <source>
        <strain evidence="2 3">62-1032</strain>
    </source>
</reference>
<feature type="compositionally biased region" description="Basic and acidic residues" evidence="1">
    <location>
        <begin position="158"/>
        <end position="172"/>
    </location>
</feature>
<accession>A0A1Y2FU45</accession>
<feature type="compositionally biased region" description="Low complexity" evidence="1">
    <location>
        <begin position="125"/>
        <end position="136"/>
    </location>
</feature>
<keyword evidence="3" id="KW-1185">Reference proteome</keyword>
<protein>
    <submittedName>
        <fullName evidence="2">Uncharacterized protein</fullName>
    </submittedName>
</protein>
<evidence type="ECO:0000313" key="2">
    <source>
        <dbReference type="EMBL" id="ORY86716.1"/>
    </source>
</evidence>
<evidence type="ECO:0000313" key="3">
    <source>
        <dbReference type="Proteomes" id="UP000193467"/>
    </source>
</evidence>
<dbReference type="Proteomes" id="UP000193467">
    <property type="component" value="Unassembled WGS sequence"/>
</dbReference>
<comment type="caution">
    <text evidence="2">The sequence shown here is derived from an EMBL/GenBank/DDBJ whole genome shotgun (WGS) entry which is preliminary data.</text>
</comment>
<dbReference type="EMBL" id="MCGR01000014">
    <property type="protein sequence ID" value="ORY86716.1"/>
    <property type="molecule type" value="Genomic_DNA"/>
</dbReference>
<feature type="region of interest" description="Disordered" evidence="1">
    <location>
        <begin position="43"/>
        <end position="66"/>
    </location>
</feature>
<gene>
    <name evidence="2" type="ORF">BCR35DRAFT_45243</name>
</gene>